<dbReference type="PANTHER" id="PTHR23111:SF23">
    <property type="entry name" value="RAN BP2_NZF ZINC FINGER-LIKE SUPERFAMILY PROTEIN"/>
    <property type="match status" value="1"/>
</dbReference>
<dbReference type="InterPro" id="IPR036443">
    <property type="entry name" value="Znf_RanBP2_sf"/>
</dbReference>
<comment type="caution">
    <text evidence="6">The sequence shown here is derived from an EMBL/GenBank/DDBJ whole genome shotgun (WGS) entry which is preliminary data.</text>
</comment>
<evidence type="ECO:0000313" key="7">
    <source>
        <dbReference type="Proteomes" id="UP000631114"/>
    </source>
</evidence>
<evidence type="ECO:0000256" key="2">
    <source>
        <dbReference type="ARBA" id="ARBA00022771"/>
    </source>
</evidence>
<organism evidence="6 7">
    <name type="scientific">Coptis chinensis</name>
    <dbReference type="NCBI Taxonomy" id="261450"/>
    <lineage>
        <taxon>Eukaryota</taxon>
        <taxon>Viridiplantae</taxon>
        <taxon>Streptophyta</taxon>
        <taxon>Embryophyta</taxon>
        <taxon>Tracheophyta</taxon>
        <taxon>Spermatophyta</taxon>
        <taxon>Magnoliopsida</taxon>
        <taxon>Ranunculales</taxon>
        <taxon>Ranunculaceae</taxon>
        <taxon>Coptidoideae</taxon>
        <taxon>Coptis</taxon>
    </lineage>
</organism>
<accession>A0A835GUM0</accession>
<dbReference type="SUPFAM" id="SSF90209">
    <property type="entry name" value="Ran binding protein zinc finger-like"/>
    <property type="match status" value="2"/>
</dbReference>
<keyword evidence="7" id="KW-1185">Reference proteome</keyword>
<dbReference type="AlphaFoldDB" id="A0A835GUM0"/>
<evidence type="ECO:0000313" key="6">
    <source>
        <dbReference type="EMBL" id="KAF9587046.1"/>
    </source>
</evidence>
<evidence type="ECO:0000256" key="4">
    <source>
        <dbReference type="PROSITE-ProRule" id="PRU00322"/>
    </source>
</evidence>
<dbReference type="PROSITE" id="PS01358">
    <property type="entry name" value="ZF_RANBP2_1"/>
    <property type="match status" value="2"/>
</dbReference>
<dbReference type="Pfam" id="PF00641">
    <property type="entry name" value="Zn_ribbon_RanBP"/>
    <property type="match status" value="2"/>
</dbReference>
<evidence type="ECO:0000256" key="1">
    <source>
        <dbReference type="ARBA" id="ARBA00022723"/>
    </source>
</evidence>
<evidence type="ECO:0000259" key="5">
    <source>
        <dbReference type="PROSITE" id="PS50199"/>
    </source>
</evidence>
<dbReference type="InterPro" id="IPR001876">
    <property type="entry name" value="Znf_RanBP2"/>
</dbReference>
<dbReference type="PANTHER" id="PTHR23111">
    <property type="entry name" value="ZINC FINGER PROTEIN"/>
    <property type="match status" value="1"/>
</dbReference>
<gene>
    <name evidence="6" type="ORF">IFM89_039732</name>
</gene>
<reference evidence="6 7" key="1">
    <citation type="submission" date="2020-10" db="EMBL/GenBank/DDBJ databases">
        <title>The Coptis chinensis genome and diversification of protoberbering-type alkaloids.</title>
        <authorList>
            <person name="Wang B."/>
            <person name="Shu S."/>
            <person name="Song C."/>
            <person name="Liu Y."/>
        </authorList>
    </citation>
    <scope>NUCLEOTIDE SEQUENCE [LARGE SCALE GENOMIC DNA]</scope>
    <source>
        <strain evidence="6">HL-2020</strain>
        <tissue evidence="6">Leaf</tissue>
    </source>
</reference>
<name>A0A835GUM0_9MAGN</name>
<sequence>MQKQVFLKSLLLPQIVKATTKSLHFHSKHEERDNISSSVDDNKKLKISHPWFEWIHLMESVFKKGYFQNGANPFGKQELTAKDTNFIRTALLNFARDRFDIIRYLSRKDIAVVLGSGCPSIDRKVVNSGKRLRAHVHVDEGKVCSSCSLRGSCERAYVKAREEEGGRTVDVMRILLTYGLDPVIGSVENTPCLNKMVKESVRRLLSEMVEFSSREHGSDSATAVCSIRQPSLSGNSVQQQKGQIDVPMRQGDWICPKCNFLNFAKNIKCLRCDATCQERLRKLGEDQEHLPLKKGDWLCGKCNFLNFAKNTRCLLCKEKPPNRQLNPGEWECDSCNYVNFKRNMRRHDRYNGRSSAVQERQSRKESEHLWTNMEDDADESDNSLCSWNRFEDFPVAEGNSEVSQNPLARERWKREMSNGSHSVSRESAVHDDLDFQLTDDEEIAEWFECRKKSEPQIYKDLHSTFVECGNRFLQSEWDNVTTLS</sequence>
<dbReference type="OrthoDB" id="448399at2759"/>
<keyword evidence="3" id="KW-0862">Zinc</keyword>
<dbReference type="SMART" id="SM00547">
    <property type="entry name" value="ZnF_RBZ"/>
    <property type="match status" value="3"/>
</dbReference>
<protein>
    <recommendedName>
        <fullName evidence="5">RanBP2-type domain-containing protein</fullName>
    </recommendedName>
</protein>
<dbReference type="GO" id="GO:0005737">
    <property type="term" value="C:cytoplasm"/>
    <property type="evidence" value="ECO:0007669"/>
    <property type="project" value="TreeGrafter"/>
</dbReference>
<dbReference type="EMBL" id="JADFTS010000056">
    <property type="protein sequence ID" value="KAF9587046.1"/>
    <property type="molecule type" value="Genomic_DNA"/>
</dbReference>
<dbReference type="GO" id="GO:0008270">
    <property type="term" value="F:zinc ion binding"/>
    <property type="evidence" value="ECO:0007669"/>
    <property type="project" value="UniProtKB-KW"/>
</dbReference>
<dbReference type="Proteomes" id="UP000631114">
    <property type="component" value="Unassembled WGS sequence"/>
</dbReference>
<proteinExistence type="predicted"/>
<evidence type="ECO:0000256" key="3">
    <source>
        <dbReference type="ARBA" id="ARBA00022833"/>
    </source>
</evidence>
<feature type="domain" description="RanBP2-type" evidence="5">
    <location>
        <begin position="293"/>
        <end position="322"/>
    </location>
</feature>
<keyword evidence="1" id="KW-0479">Metal-binding</keyword>
<dbReference type="PROSITE" id="PS50199">
    <property type="entry name" value="ZF_RANBP2_2"/>
    <property type="match status" value="2"/>
</dbReference>
<dbReference type="Gene3D" id="4.10.1060.10">
    <property type="entry name" value="Zinc finger, RanBP2-type"/>
    <property type="match status" value="2"/>
</dbReference>
<feature type="domain" description="RanBP2-type" evidence="5">
    <location>
        <begin position="249"/>
        <end position="278"/>
    </location>
</feature>
<dbReference type="GO" id="GO:0003729">
    <property type="term" value="F:mRNA binding"/>
    <property type="evidence" value="ECO:0007669"/>
    <property type="project" value="TreeGrafter"/>
</dbReference>
<keyword evidence="2 4" id="KW-0863">Zinc-finger</keyword>